<feature type="region of interest" description="Disordered" evidence="1">
    <location>
        <begin position="30"/>
        <end position="67"/>
    </location>
</feature>
<name>A0ABP0U9N3_9BRYO</name>
<evidence type="ECO:0000313" key="2">
    <source>
        <dbReference type="EMBL" id="CAK9215874.1"/>
    </source>
</evidence>
<organism evidence="2 3">
    <name type="scientific">Sphagnum troendelagicum</name>
    <dbReference type="NCBI Taxonomy" id="128251"/>
    <lineage>
        <taxon>Eukaryota</taxon>
        <taxon>Viridiplantae</taxon>
        <taxon>Streptophyta</taxon>
        <taxon>Embryophyta</taxon>
        <taxon>Bryophyta</taxon>
        <taxon>Sphagnophytina</taxon>
        <taxon>Sphagnopsida</taxon>
        <taxon>Sphagnales</taxon>
        <taxon>Sphagnaceae</taxon>
        <taxon>Sphagnum</taxon>
    </lineage>
</organism>
<sequence length="77" mass="8631">MPGRRENIEGGYLHAVTTNIIVTNSLDLARGSKKQSEDMRQSSKISESVEVATSSTNHNHKIDKFQEMRPYGALKKL</sequence>
<keyword evidence="3" id="KW-1185">Reference proteome</keyword>
<dbReference type="EMBL" id="OZ019894">
    <property type="protein sequence ID" value="CAK9215874.1"/>
    <property type="molecule type" value="Genomic_DNA"/>
</dbReference>
<evidence type="ECO:0000256" key="1">
    <source>
        <dbReference type="SAM" id="MobiDB-lite"/>
    </source>
</evidence>
<feature type="compositionally biased region" description="Polar residues" evidence="1">
    <location>
        <begin position="42"/>
        <end position="57"/>
    </location>
</feature>
<protein>
    <submittedName>
        <fullName evidence="2">Uncharacterized protein</fullName>
    </submittedName>
</protein>
<reference evidence="2" key="1">
    <citation type="submission" date="2024-02" db="EMBL/GenBank/DDBJ databases">
        <authorList>
            <consortium name="ELIXIR-Norway"/>
            <consortium name="Elixir Norway"/>
        </authorList>
    </citation>
    <scope>NUCLEOTIDE SEQUENCE</scope>
</reference>
<dbReference type="Proteomes" id="UP001497512">
    <property type="component" value="Chromosome 2"/>
</dbReference>
<proteinExistence type="predicted"/>
<accession>A0ABP0U9N3</accession>
<evidence type="ECO:0000313" key="3">
    <source>
        <dbReference type="Proteomes" id="UP001497512"/>
    </source>
</evidence>
<gene>
    <name evidence="2" type="ORF">CSSPTR1EN2_LOCUS13023</name>
</gene>